<keyword evidence="3" id="KW-1185">Reference proteome</keyword>
<organism evidence="2 3">
    <name type="scientific">Jiangella alkaliphila</name>
    <dbReference type="NCBI Taxonomy" id="419479"/>
    <lineage>
        <taxon>Bacteria</taxon>
        <taxon>Bacillati</taxon>
        <taxon>Actinomycetota</taxon>
        <taxon>Actinomycetes</taxon>
        <taxon>Jiangellales</taxon>
        <taxon>Jiangellaceae</taxon>
        <taxon>Jiangella</taxon>
    </lineage>
</organism>
<dbReference type="AlphaFoldDB" id="A0A1H2M3Y1"/>
<dbReference type="SUPFAM" id="SSF48452">
    <property type="entry name" value="TPR-like"/>
    <property type="match status" value="1"/>
</dbReference>
<evidence type="ECO:0000313" key="3">
    <source>
        <dbReference type="Proteomes" id="UP000182977"/>
    </source>
</evidence>
<evidence type="ECO:0000256" key="1">
    <source>
        <dbReference type="SAM" id="MobiDB-lite"/>
    </source>
</evidence>
<protein>
    <recommendedName>
        <fullName evidence="4">Helix-turn-helix domain-containing protein</fullName>
    </recommendedName>
</protein>
<dbReference type="STRING" id="419479.SAMN04488563_7045"/>
<accession>A0A1H2M3Y1</accession>
<sequence length="467" mass="50494">MREPNEHLRLARERTPSAEVPGTAMSRQELADRVNAYLFERTGRLHELDDNYVGKLERGIIRWPQATYREALRAVLGVASDRDLGFVNTRRLQAAPVVHLAPAPRQLLADAHPPHPGAALEPVGGEPDVKRQEFLRAAFVGVGGLLASPSTLLDLLAPLRPSDAPKRVGRSEIEQVRGAADLLVSWGHSHGGAGVREAANAQLRWFGQLLGAQATPEVRVELHEAVGLLGHATAHMAFDACAYDDARQIFKFALACSEEVGSWHLRAKVLSSLARQEIWRGEADLGLTYAELALVRADRLTATEQAMLHTARARALAKLGRYQDTLRAVGQADEAYAHTEPAGDPPWMGYYDAAQHAGDTGHALFDLTVQGHRTEAAPRLRTAVDGHTAGYVRSRAMSQTKLASLTMAVGDPDDAARIGLAAVADAGGLHSRRAAMDLAELRTYSGRHAGVPEVAELRHRLTTALAS</sequence>
<evidence type="ECO:0008006" key="4">
    <source>
        <dbReference type="Google" id="ProtNLM"/>
    </source>
</evidence>
<feature type="region of interest" description="Disordered" evidence="1">
    <location>
        <begin position="1"/>
        <end position="23"/>
    </location>
</feature>
<reference evidence="3" key="1">
    <citation type="submission" date="2016-10" db="EMBL/GenBank/DDBJ databases">
        <authorList>
            <person name="Varghese N."/>
            <person name="Submissions S."/>
        </authorList>
    </citation>
    <scope>NUCLEOTIDE SEQUENCE [LARGE SCALE GENOMIC DNA]</scope>
    <source>
        <strain evidence="3">DSM 45079</strain>
    </source>
</reference>
<proteinExistence type="predicted"/>
<dbReference type="Proteomes" id="UP000182977">
    <property type="component" value="Chromosome I"/>
</dbReference>
<gene>
    <name evidence="2" type="ORF">SAMN04488563_7045</name>
</gene>
<evidence type="ECO:0000313" key="2">
    <source>
        <dbReference type="EMBL" id="SDU87967.1"/>
    </source>
</evidence>
<feature type="compositionally biased region" description="Basic and acidic residues" evidence="1">
    <location>
        <begin position="1"/>
        <end position="16"/>
    </location>
</feature>
<dbReference type="EMBL" id="LT629791">
    <property type="protein sequence ID" value="SDU87967.1"/>
    <property type="molecule type" value="Genomic_DNA"/>
</dbReference>
<dbReference type="InterPro" id="IPR011990">
    <property type="entry name" value="TPR-like_helical_dom_sf"/>
</dbReference>
<dbReference type="RefSeq" id="WP_197683471.1">
    <property type="nucleotide sequence ID" value="NZ_KQ061229.1"/>
</dbReference>
<name>A0A1H2M3Y1_9ACTN</name>